<reference evidence="1" key="1">
    <citation type="submission" date="2021-03" db="EMBL/GenBank/DDBJ databases">
        <authorList>
            <consortium name="DOE Joint Genome Institute"/>
            <person name="Ahrendt S."/>
            <person name="Looney B.P."/>
            <person name="Miyauchi S."/>
            <person name="Morin E."/>
            <person name="Drula E."/>
            <person name="Courty P.E."/>
            <person name="Chicoki N."/>
            <person name="Fauchery L."/>
            <person name="Kohler A."/>
            <person name="Kuo A."/>
            <person name="Labutti K."/>
            <person name="Pangilinan J."/>
            <person name="Lipzen A."/>
            <person name="Riley R."/>
            <person name="Andreopoulos W."/>
            <person name="He G."/>
            <person name="Johnson J."/>
            <person name="Barry K.W."/>
            <person name="Grigoriev I.V."/>
            <person name="Nagy L."/>
            <person name="Hibbett D."/>
            <person name="Henrissat B."/>
            <person name="Matheny P.B."/>
            <person name="Labbe J."/>
            <person name="Martin F."/>
        </authorList>
    </citation>
    <scope>NUCLEOTIDE SEQUENCE</scope>
    <source>
        <strain evidence="1">HHB10654</strain>
    </source>
</reference>
<proteinExistence type="predicted"/>
<keyword evidence="2" id="KW-1185">Reference proteome</keyword>
<evidence type="ECO:0000313" key="1">
    <source>
        <dbReference type="EMBL" id="KAI0054413.1"/>
    </source>
</evidence>
<dbReference type="Proteomes" id="UP000814140">
    <property type="component" value="Unassembled WGS sequence"/>
</dbReference>
<sequence>MLIAPGPEPLVSTFDHSSPSVKVAYQVCYRAEQHLLELQKQDSSKELDKKLINIRVLAHLLSYGPSDAAIAHVSRVILGCEDIEALATEGQRYDDHFLRPFRKQRGQTPVPSHDSSRPSYDARRQDIEADMQRDMQKYKSPDDHSQAKISALLRDDFRCIVTRKRELSHWQPGGPAACLTRCCHIFAESTNQQFTDANKLHNTTSIWTVLEMFGYESILDELAGAKVHCLQNILTMDITIHHLFDSMEFWFEATDIPHQYDVVSAREVTFGGLGVPHSVKFCSSHTDLPLPDPTYLRIHASCCRVAHTSGAVAYYEFVEHEEELSEWNDPVPADSLAARLYEVKIRQSSSPCCNMNTSLV</sequence>
<accession>A0ACB8SEV2</accession>
<protein>
    <submittedName>
        <fullName evidence="1">Uncharacterized protein</fullName>
    </submittedName>
</protein>
<comment type="caution">
    <text evidence="1">The sequence shown here is derived from an EMBL/GenBank/DDBJ whole genome shotgun (WGS) entry which is preliminary data.</text>
</comment>
<gene>
    <name evidence="1" type="ORF">BV25DRAFT_1895666</name>
</gene>
<name>A0ACB8SEV2_9AGAM</name>
<organism evidence="1 2">
    <name type="scientific">Artomyces pyxidatus</name>
    <dbReference type="NCBI Taxonomy" id="48021"/>
    <lineage>
        <taxon>Eukaryota</taxon>
        <taxon>Fungi</taxon>
        <taxon>Dikarya</taxon>
        <taxon>Basidiomycota</taxon>
        <taxon>Agaricomycotina</taxon>
        <taxon>Agaricomycetes</taxon>
        <taxon>Russulales</taxon>
        <taxon>Auriscalpiaceae</taxon>
        <taxon>Artomyces</taxon>
    </lineage>
</organism>
<evidence type="ECO:0000313" key="2">
    <source>
        <dbReference type="Proteomes" id="UP000814140"/>
    </source>
</evidence>
<dbReference type="EMBL" id="MU277446">
    <property type="protein sequence ID" value="KAI0054413.1"/>
    <property type="molecule type" value="Genomic_DNA"/>
</dbReference>
<reference evidence="1" key="2">
    <citation type="journal article" date="2022" name="New Phytol.">
        <title>Evolutionary transition to the ectomycorrhizal habit in the genomes of a hyperdiverse lineage of mushroom-forming fungi.</title>
        <authorList>
            <person name="Looney B."/>
            <person name="Miyauchi S."/>
            <person name="Morin E."/>
            <person name="Drula E."/>
            <person name="Courty P.E."/>
            <person name="Kohler A."/>
            <person name="Kuo A."/>
            <person name="LaButti K."/>
            <person name="Pangilinan J."/>
            <person name="Lipzen A."/>
            <person name="Riley R."/>
            <person name="Andreopoulos W."/>
            <person name="He G."/>
            <person name="Johnson J."/>
            <person name="Nolan M."/>
            <person name="Tritt A."/>
            <person name="Barry K.W."/>
            <person name="Grigoriev I.V."/>
            <person name="Nagy L.G."/>
            <person name="Hibbett D."/>
            <person name="Henrissat B."/>
            <person name="Matheny P.B."/>
            <person name="Labbe J."/>
            <person name="Martin F.M."/>
        </authorList>
    </citation>
    <scope>NUCLEOTIDE SEQUENCE</scope>
    <source>
        <strain evidence="1">HHB10654</strain>
    </source>
</reference>